<evidence type="ECO:0000313" key="2">
    <source>
        <dbReference type="Proteomes" id="UP001153678"/>
    </source>
</evidence>
<dbReference type="OrthoDB" id="2406877at2759"/>
<reference evidence="1" key="1">
    <citation type="submission" date="2022-08" db="EMBL/GenBank/DDBJ databases">
        <authorList>
            <person name="Kallberg Y."/>
            <person name="Tangrot J."/>
            <person name="Rosling A."/>
        </authorList>
    </citation>
    <scope>NUCLEOTIDE SEQUENCE</scope>
    <source>
        <strain evidence="1">Wild A</strain>
    </source>
</reference>
<keyword evidence="2" id="KW-1185">Reference proteome</keyword>
<dbReference type="AlphaFoldDB" id="A0A9W4T9R5"/>
<organism evidence="1 2">
    <name type="scientific">Funneliformis geosporum</name>
    <dbReference type="NCBI Taxonomy" id="1117311"/>
    <lineage>
        <taxon>Eukaryota</taxon>
        <taxon>Fungi</taxon>
        <taxon>Fungi incertae sedis</taxon>
        <taxon>Mucoromycota</taxon>
        <taxon>Glomeromycotina</taxon>
        <taxon>Glomeromycetes</taxon>
        <taxon>Glomerales</taxon>
        <taxon>Glomeraceae</taxon>
        <taxon>Funneliformis</taxon>
    </lineage>
</organism>
<sequence length="78" mass="8562">AKNDEGLTAILDDALSSHQEIPFMAIDNEGLSEKINGKHRYVVVTLSGIPVFFDILVPDKESSDECEIKVKDILSSSK</sequence>
<gene>
    <name evidence="1" type="ORF">FWILDA_LOCUS18985</name>
</gene>
<proteinExistence type="predicted"/>
<feature type="non-terminal residue" evidence="1">
    <location>
        <position position="1"/>
    </location>
</feature>
<feature type="non-terminal residue" evidence="1">
    <location>
        <position position="78"/>
    </location>
</feature>
<name>A0A9W4T9R5_9GLOM</name>
<accession>A0A9W4T9R5</accession>
<protein>
    <submittedName>
        <fullName evidence="1">3877_t:CDS:1</fullName>
    </submittedName>
</protein>
<evidence type="ECO:0000313" key="1">
    <source>
        <dbReference type="EMBL" id="CAI2199260.1"/>
    </source>
</evidence>
<dbReference type="Proteomes" id="UP001153678">
    <property type="component" value="Unassembled WGS sequence"/>
</dbReference>
<dbReference type="EMBL" id="CAMKVN010020781">
    <property type="protein sequence ID" value="CAI2199260.1"/>
    <property type="molecule type" value="Genomic_DNA"/>
</dbReference>
<comment type="caution">
    <text evidence="1">The sequence shown here is derived from an EMBL/GenBank/DDBJ whole genome shotgun (WGS) entry which is preliminary data.</text>
</comment>